<keyword evidence="2" id="KW-0408">Iron</keyword>
<evidence type="ECO:0000256" key="2">
    <source>
        <dbReference type="ARBA" id="ARBA00023004"/>
    </source>
</evidence>
<evidence type="ECO:0000313" key="6">
    <source>
        <dbReference type="EMBL" id="OWZ84889.1"/>
    </source>
</evidence>
<dbReference type="Pfam" id="PF00037">
    <property type="entry name" value="Fer4"/>
    <property type="match status" value="1"/>
</dbReference>
<feature type="domain" description="4Fe-4S ferredoxin-type" evidence="5">
    <location>
        <begin position="35"/>
        <end position="64"/>
    </location>
</feature>
<evidence type="ECO:0000259" key="5">
    <source>
        <dbReference type="PROSITE" id="PS51379"/>
    </source>
</evidence>
<dbReference type="Gene3D" id="3.30.70.20">
    <property type="match status" value="1"/>
</dbReference>
<comment type="caution">
    <text evidence="6">The sequence shown here is derived from an EMBL/GenBank/DDBJ whole genome shotgun (WGS) entry which is preliminary data.</text>
</comment>
<evidence type="ECO:0000256" key="3">
    <source>
        <dbReference type="ARBA" id="ARBA00023014"/>
    </source>
</evidence>
<reference evidence="6 7" key="1">
    <citation type="submission" date="2017-06" db="EMBL/GenBank/DDBJ databases">
        <title>Draft Genome Sequence of Natranaerobius trueperi halophilic, alkalithermophilic bacteria from soda lakes.</title>
        <authorList>
            <person name="Zhao B."/>
        </authorList>
    </citation>
    <scope>NUCLEOTIDE SEQUENCE [LARGE SCALE GENOMIC DNA]</scope>
    <source>
        <strain evidence="6 7">DSM 18760</strain>
    </source>
</reference>
<dbReference type="InterPro" id="IPR017900">
    <property type="entry name" value="4Fe4S_Fe_S_CS"/>
</dbReference>
<dbReference type="GO" id="GO:0046872">
    <property type="term" value="F:metal ion binding"/>
    <property type="evidence" value="ECO:0007669"/>
    <property type="project" value="UniProtKB-KW"/>
</dbReference>
<dbReference type="PROSITE" id="PS00198">
    <property type="entry name" value="4FE4S_FER_1"/>
    <property type="match status" value="1"/>
</dbReference>
<keyword evidence="3" id="KW-0411">Iron-sulfur</keyword>
<gene>
    <name evidence="6" type="ORF">CDO51_00335</name>
</gene>
<organism evidence="6 7">
    <name type="scientific">Natranaerobius trueperi</name>
    <dbReference type="NCBI Taxonomy" id="759412"/>
    <lineage>
        <taxon>Bacteria</taxon>
        <taxon>Bacillati</taxon>
        <taxon>Bacillota</taxon>
        <taxon>Clostridia</taxon>
        <taxon>Natranaerobiales</taxon>
        <taxon>Natranaerobiaceae</taxon>
        <taxon>Natranaerobius</taxon>
    </lineage>
</organism>
<feature type="region of interest" description="Disordered" evidence="4">
    <location>
        <begin position="84"/>
        <end position="103"/>
    </location>
</feature>
<dbReference type="EMBL" id="NIQC01000001">
    <property type="protein sequence ID" value="OWZ84889.1"/>
    <property type="molecule type" value="Genomic_DNA"/>
</dbReference>
<dbReference type="Proteomes" id="UP000214588">
    <property type="component" value="Unassembled WGS sequence"/>
</dbReference>
<accession>A0A226C355</accession>
<evidence type="ECO:0000256" key="4">
    <source>
        <dbReference type="SAM" id="MobiDB-lite"/>
    </source>
</evidence>
<keyword evidence="1" id="KW-0479">Metal-binding</keyword>
<evidence type="ECO:0000313" key="7">
    <source>
        <dbReference type="Proteomes" id="UP000214588"/>
    </source>
</evidence>
<proteinExistence type="predicted"/>
<dbReference type="InterPro" id="IPR052911">
    <property type="entry name" value="Corrinoid_activation_enz"/>
</dbReference>
<dbReference type="PROSITE" id="PS51379">
    <property type="entry name" value="4FE4S_FER_2"/>
    <property type="match status" value="2"/>
</dbReference>
<protein>
    <submittedName>
        <fullName evidence="6">4Fe-4S ferredoxin</fullName>
    </submittedName>
</protein>
<dbReference type="PANTHER" id="PTHR42895:SF1">
    <property type="entry name" value="IRON-SULFUR CLUSTER PROTEIN"/>
    <property type="match status" value="1"/>
</dbReference>
<evidence type="ECO:0000256" key="1">
    <source>
        <dbReference type="ARBA" id="ARBA00022723"/>
    </source>
</evidence>
<dbReference type="InterPro" id="IPR017896">
    <property type="entry name" value="4Fe4S_Fe-S-bd"/>
</dbReference>
<dbReference type="SUPFAM" id="SSF54862">
    <property type="entry name" value="4Fe-4S ferredoxins"/>
    <property type="match status" value="1"/>
</dbReference>
<dbReference type="GO" id="GO:0051536">
    <property type="term" value="F:iron-sulfur cluster binding"/>
    <property type="evidence" value="ECO:0007669"/>
    <property type="project" value="UniProtKB-KW"/>
</dbReference>
<dbReference type="OrthoDB" id="9795268at2"/>
<name>A0A226C355_9FIRM</name>
<keyword evidence="7" id="KW-1185">Reference proteome</keyword>
<feature type="domain" description="4Fe-4S ferredoxin-type" evidence="5">
    <location>
        <begin position="5"/>
        <end position="34"/>
    </location>
</feature>
<sequence length="241" mass="26454">MVKRKIVQIDEEKCDGCGLCVPACEEGAIEIIDGKARLVEDKLCDGLGDCLGECPQDAIQIIEREAENFDEEAVKERLEELRKEKAKKEQQAPVGGGCPGSRIMQINKKIDTKEDNSKEASSELEQWPVQLHLVSPHAPYFEDSDLLVAADCVPVAYPEFHRKLLKGKSVAIGCPKLDEADAYIEKLAQIFTVNDIKSVTVAIMEVPCCSGLLSIVNKAIEMSGTDLEINQQVIGVNGEKK</sequence>
<dbReference type="RefSeq" id="WP_089022313.1">
    <property type="nucleotide sequence ID" value="NZ_NIQC01000001.1"/>
</dbReference>
<dbReference type="PANTHER" id="PTHR42895">
    <property type="entry name" value="IRON-SULFUR CLUSTER-BINDING PROTEIN-RELATED"/>
    <property type="match status" value="1"/>
</dbReference>
<dbReference type="AlphaFoldDB" id="A0A226C355"/>